<dbReference type="InterPro" id="IPR011991">
    <property type="entry name" value="ArsR-like_HTH"/>
</dbReference>
<accession>A0ABS7VHE9</accession>
<organism evidence="2 3">
    <name type="scientific">Microvirga puerhi</name>
    <dbReference type="NCBI Taxonomy" id="2876078"/>
    <lineage>
        <taxon>Bacteria</taxon>
        <taxon>Pseudomonadati</taxon>
        <taxon>Pseudomonadota</taxon>
        <taxon>Alphaproteobacteria</taxon>
        <taxon>Hyphomicrobiales</taxon>
        <taxon>Methylobacteriaceae</taxon>
        <taxon>Microvirga</taxon>
    </lineage>
</organism>
<evidence type="ECO:0000313" key="3">
    <source>
        <dbReference type="Proteomes" id="UP000704176"/>
    </source>
</evidence>
<dbReference type="InterPro" id="IPR001845">
    <property type="entry name" value="HTH_ArsR_DNA-bd_dom"/>
</dbReference>
<sequence>MVELETPQLDSVFHALGDATRRRMLRELARGERTVSELAEPFAISLAAASKHIKALEHAGLIHREIRGRTHLCRLAPGPLASAHQWLSFYEGFWTDRLDVLERLLREEDVRNPPAPKGDDQ</sequence>
<feature type="domain" description="HTH arsR-type" evidence="1">
    <location>
        <begin position="1"/>
        <end position="95"/>
    </location>
</feature>
<reference evidence="2 3" key="1">
    <citation type="submission" date="2021-09" db="EMBL/GenBank/DDBJ databases">
        <title>The complete genome sequence of a new microorganism.</title>
        <authorList>
            <person name="Zi Z."/>
        </authorList>
    </citation>
    <scope>NUCLEOTIDE SEQUENCE [LARGE SCALE GENOMIC DNA]</scope>
    <source>
        <strain evidence="2 3">WGZ8</strain>
    </source>
</reference>
<protein>
    <submittedName>
        <fullName evidence="2">Metalloregulator ArsR/SmtB family transcription factor</fullName>
    </submittedName>
</protein>
<dbReference type="PROSITE" id="PS50987">
    <property type="entry name" value="HTH_ARSR_2"/>
    <property type="match status" value="1"/>
</dbReference>
<dbReference type="Pfam" id="PF12840">
    <property type="entry name" value="HTH_20"/>
    <property type="match status" value="1"/>
</dbReference>
<evidence type="ECO:0000313" key="2">
    <source>
        <dbReference type="EMBL" id="MBZ6074929.1"/>
    </source>
</evidence>
<proteinExistence type="predicted"/>
<dbReference type="InterPro" id="IPR036388">
    <property type="entry name" value="WH-like_DNA-bd_sf"/>
</dbReference>
<dbReference type="NCBIfam" id="NF033788">
    <property type="entry name" value="HTH_metalloreg"/>
    <property type="match status" value="1"/>
</dbReference>
<keyword evidence="3" id="KW-1185">Reference proteome</keyword>
<evidence type="ECO:0000259" key="1">
    <source>
        <dbReference type="PROSITE" id="PS50987"/>
    </source>
</evidence>
<dbReference type="EMBL" id="JAIRBM010000001">
    <property type="protein sequence ID" value="MBZ6074929.1"/>
    <property type="molecule type" value="Genomic_DNA"/>
</dbReference>
<dbReference type="PANTHER" id="PTHR38600:SF2">
    <property type="entry name" value="SLL0088 PROTEIN"/>
    <property type="match status" value="1"/>
</dbReference>
<dbReference type="SMART" id="SM00418">
    <property type="entry name" value="HTH_ARSR"/>
    <property type="match status" value="1"/>
</dbReference>
<dbReference type="PANTHER" id="PTHR38600">
    <property type="entry name" value="TRANSCRIPTIONAL REGULATORY PROTEIN"/>
    <property type="match status" value="1"/>
</dbReference>
<comment type="caution">
    <text evidence="2">The sequence shown here is derived from an EMBL/GenBank/DDBJ whole genome shotgun (WGS) entry which is preliminary data.</text>
</comment>
<dbReference type="CDD" id="cd00090">
    <property type="entry name" value="HTH_ARSR"/>
    <property type="match status" value="1"/>
</dbReference>
<dbReference type="PRINTS" id="PR00778">
    <property type="entry name" value="HTHARSR"/>
</dbReference>
<dbReference type="Gene3D" id="1.10.10.10">
    <property type="entry name" value="Winged helix-like DNA-binding domain superfamily/Winged helix DNA-binding domain"/>
    <property type="match status" value="1"/>
</dbReference>
<dbReference type="SUPFAM" id="SSF46785">
    <property type="entry name" value="Winged helix' DNA-binding domain"/>
    <property type="match status" value="1"/>
</dbReference>
<gene>
    <name evidence="2" type="ORF">K9B37_01260</name>
</gene>
<dbReference type="Proteomes" id="UP000704176">
    <property type="component" value="Unassembled WGS sequence"/>
</dbReference>
<name>A0ABS7VHE9_9HYPH</name>
<dbReference type="RefSeq" id="WP_224310977.1">
    <property type="nucleotide sequence ID" value="NZ_JAIRBM010000001.1"/>
</dbReference>
<dbReference type="InterPro" id="IPR036390">
    <property type="entry name" value="WH_DNA-bd_sf"/>
</dbReference>